<keyword evidence="1" id="KW-1133">Transmembrane helix</keyword>
<keyword evidence="1" id="KW-0472">Membrane</keyword>
<evidence type="ECO:0000256" key="1">
    <source>
        <dbReference type="SAM" id="Phobius"/>
    </source>
</evidence>
<name>A0ABQ6W8H1_9EURO</name>
<evidence type="ECO:0000313" key="3">
    <source>
        <dbReference type="Proteomes" id="UP000325395"/>
    </source>
</evidence>
<gene>
    <name evidence="2" type="ORF">BDV36DRAFT_268513</name>
</gene>
<keyword evidence="1" id="KW-0812">Transmembrane</keyword>
<organism evidence="2 3">
    <name type="scientific">Aspergillus pseudocaelatus</name>
    <dbReference type="NCBI Taxonomy" id="1825620"/>
    <lineage>
        <taxon>Eukaryota</taxon>
        <taxon>Fungi</taxon>
        <taxon>Dikarya</taxon>
        <taxon>Ascomycota</taxon>
        <taxon>Pezizomycotina</taxon>
        <taxon>Eurotiomycetes</taxon>
        <taxon>Eurotiomycetidae</taxon>
        <taxon>Eurotiales</taxon>
        <taxon>Aspergillaceae</taxon>
        <taxon>Aspergillus</taxon>
        <taxon>Aspergillus subgen. Circumdati</taxon>
    </lineage>
</organism>
<proteinExistence type="predicted"/>
<dbReference type="Proteomes" id="UP000325395">
    <property type="component" value="Unassembled WGS sequence"/>
</dbReference>
<keyword evidence="3" id="KW-1185">Reference proteome</keyword>
<protein>
    <submittedName>
        <fullName evidence="2">Uncharacterized protein</fullName>
    </submittedName>
</protein>
<sequence>MPYSLNLLGFDIRSYDLRQNSNVGSRRELCAGWVVLFLSLFLYASSSFVDLSPWRLRRLWSVGLM</sequence>
<accession>A0ABQ6W8H1</accession>
<feature type="transmembrane region" description="Helical" evidence="1">
    <location>
        <begin position="31"/>
        <end position="51"/>
    </location>
</feature>
<reference evidence="2 3" key="1">
    <citation type="submission" date="2019-04" db="EMBL/GenBank/DDBJ databases">
        <authorList>
            <consortium name="DOE Joint Genome Institute"/>
            <person name="Mondo S."/>
            <person name="Kjaerbolling I."/>
            <person name="Vesth T."/>
            <person name="Frisvad J.C."/>
            <person name="Nybo J.L."/>
            <person name="Theobald S."/>
            <person name="Kildgaard S."/>
            <person name="Isbrandt T."/>
            <person name="Kuo A."/>
            <person name="Sato A."/>
            <person name="Lyhne E.K."/>
            <person name="Kogle M.E."/>
            <person name="Wiebenga A."/>
            <person name="Kun R.S."/>
            <person name="Lubbers R.J."/>
            <person name="Makela M.R."/>
            <person name="Barry K."/>
            <person name="Chovatia M."/>
            <person name="Clum A."/>
            <person name="Daum C."/>
            <person name="Haridas S."/>
            <person name="He G."/>
            <person name="LaButti K."/>
            <person name="Lipzen A."/>
            <person name="Riley R."/>
            <person name="Salamov A."/>
            <person name="Simmons B.A."/>
            <person name="Magnuson J.K."/>
            <person name="Henrissat B."/>
            <person name="Mortensen U.H."/>
            <person name="Larsen T.O."/>
            <person name="Devries R.P."/>
            <person name="Grigoriev I.V."/>
            <person name="Machida M."/>
            <person name="Baker S.E."/>
            <person name="Andersen M.R."/>
            <person name="Cantor M.N."/>
            <person name="Hua S.X."/>
        </authorList>
    </citation>
    <scope>NUCLEOTIDE SEQUENCE [LARGE SCALE GENOMIC DNA]</scope>
    <source>
        <strain evidence="2 3">CBS 117616</strain>
    </source>
</reference>
<dbReference type="EMBL" id="ML735807">
    <property type="protein sequence ID" value="KAE8413428.1"/>
    <property type="molecule type" value="Genomic_DNA"/>
</dbReference>
<evidence type="ECO:0000313" key="2">
    <source>
        <dbReference type="EMBL" id="KAE8413428.1"/>
    </source>
</evidence>